<feature type="non-terminal residue" evidence="10">
    <location>
        <position position="84"/>
    </location>
</feature>
<dbReference type="GO" id="GO:0006614">
    <property type="term" value="P:SRP-dependent cotranslational protein targeting to membrane"/>
    <property type="evidence" value="ECO:0007669"/>
    <property type="project" value="InterPro"/>
</dbReference>
<comment type="function">
    <text evidence="8">Component of the signal recognition particle (SRP) complex, a ribonucleoprotein complex that mediates the cotranslational targeting of secretory and membrane proteins to the endoplasmic reticulum (ER). SRP9 together with SRP14 and the Alu portion of the SRP RNA, constitutes the elongation arrest domain of SRP. The complex of SRP9 and SRP14 is required for SRP RNA binding.</text>
</comment>
<evidence type="ECO:0000256" key="6">
    <source>
        <dbReference type="ARBA" id="ARBA00023135"/>
    </source>
</evidence>
<dbReference type="OrthoDB" id="360923at2759"/>
<gene>
    <name evidence="10" type="ORF">FISHEDRAFT_8285</name>
</gene>
<keyword evidence="5" id="KW-0694">RNA-binding</keyword>
<comment type="subcellular location">
    <subcellularLocation>
        <location evidence="1">Cytoplasm</location>
    </subcellularLocation>
</comment>
<dbReference type="GO" id="GO:0045900">
    <property type="term" value="P:negative regulation of translational elongation"/>
    <property type="evidence" value="ECO:0007669"/>
    <property type="project" value="InterPro"/>
</dbReference>
<feature type="domain" description="SRP9" evidence="9">
    <location>
        <begin position="5"/>
        <end position="73"/>
    </location>
</feature>
<organism evidence="10 11">
    <name type="scientific">Fistulina hepatica ATCC 64428</name>
    <dbReference type="NCBI Taxonomy" id="1128425"/>
    <lineage>
        <taxon>Eukaryota</taxon>
        <taxon>Fungi</taxon>
        <taxon>Dikarya</taxon>
        <taxon>Basidiomycota</taxon>
        <taxon>Agaricomycotina</taxon>
        <taxon>Agaricomycetes</taxon>
        <taxon>Agaricomycetidae</taxon>
        <taxon>Agaricales</taxon>
        <taxon>Fistulinaceae</taxon>
        <taxon>Fistulina</taxon>
    </lineage>
</organism>
<evidence type="ECO:0000256" key="4">
    <source>
        <dbReference type="ARBA" id="ARBA00022490"/>
    </source>
</evidence>
<dbReference type="FunFam" id="3.30.720.10:FF:000008">
    <property type="entry name" value="Unplaced genomic scaffold supercont1.11, whole genome shotgun sequence"/>
    <property type="match status" value="1"/>
</dbReference>
<protein>
    <recommendedName>
        <fullName evidence="3">Signal recognition particle 9 kDa protein</fullName>
    </recommendedName>
</protein>
<evidence type="ECO:0000256" key="7">
    <source>
        <dbReference type="ARBA" id="ARBA00023274"/>
    </source>
</evidence>
<dbReference type="Gene3D" id="3.30.720.10">
    <property type="entry name" value="Signal recognition particle alu RNA binding heterodimer, srp9/1"/>
    <property type="match status" value="1"/>
</dbReference>
<dbReference type="Proteomes" id="UP000054144">
    <property type="component" value="Unassembled WGS sequence"/>
</dbReference>
<accession>A0A0D7A3C6</accession>
<sequence length="84" mass="9824">MVYIHSWRDFEVAAEALYDKSPSTTRYVVKFKANEGKLVLKITDNITCIKFKTYSSIFLNRFEALNHRLMRKMQNLRPPAEAAP</sequence>
<evidence type="ECO:0000256" key="2">
    <source>
        <dbReference type="ARBA" id="ARBA00009193"/>
    </source>
</evidence>
<keyword evidence="7" id="KW-0687">Ribonucleoprotein</keyword>
<evidence type="ECO:0000259" key="9">
    <source>
        <dbReference type="Pfam" id="PF05486"/>
    </source>
</evidence>
<evidence type="ECO:0000256" key="5">
    <source>
        <dbReference type="ARBA" id="ARBA00022884"/>
    </source>
</evidence>
<name>A0A0D7A3C6_9AGAR</name>
<dbReference type="InterPro" id="IPR008832">
    <property type="entry name" value="SRP9"/>
</dbReference>
<dbReference type="GO" id="GO:0005786">
    <property type="term" value="C:signal recognition particle, endoplasmic reticulum targeting"/>
    <property type="evidence" value="ECO:0007669"/>
    <property type="project" value="UniProtKB-KW"/>
</dbReference>
<dbReference type="PIRSF" id="PIRSF017029">
    <property type="entry name" value="Signal_recog_particle_SRP9"/>
    <property type="match status" value="1"/>
</dbReference>
<dbReference type="PANTHER" id="PTHR12834:SF12">
    <property type="entry name" value="SIGNAL RECOGNITION PARTICLE 9 KDA PROTEIN"/>
    <property type="match status" value="1"/>
</dbReference>
<dbReference type="PANTHER" id="PTHR12834">
    <property type="entry name" value="SIGNAL RECOGNITION PARTICLE 9 KDA PROTEIN"/>
    <property type="match status" value="1"/>
</dbReference>
<evidence type="ECO:0000256" key="8">
    <source>
        <dbReference type="ARBA" id="ARBA00045462"/>
    </source>
</evidence>
<dbReference type="InterPro" id="IPR039914">
    <property type="entry name" value="SRP9-like"/>
</dbReference>
<evidence type="ECO:0000256" key="1">
    <source>
        <dbReference type="ARBA" id="ARBA00004496"/>
    </source>
</evidence>
<dbReference type="GO" id="GO:0008312">
    <property type="term" value="F:7S RNA binding"/>
    <property type="evidence" value="ECO:0007669"/>
    <property type="project" value="InterPro"/>
</dbReference>
<evidence type="ECO:0000256" key="3">
    <source>
        <dbReference type="ARBA" id="ARBA00020414"/>
    </source>
</evidence>
<comment type="similarity">
    <text evidence="2">Belongs to the SRP9 family.</text>
</comment>
<evidence type="ECO:0000313" key="11">
    <source>
        <dbReference type="Proteomes" id="UP000054144"/>
    </source>
</evidence>
<dbReference type="InterPro" id="IPR009018">
    <property type="entry name" value="Signal_recog_particle_SRP9/14"/>
</dbReference>
<dbReference type="InterPro" id="IPR039432">
    <property type="entry name" value="SRP9_dom"/>
</dbReference>
<keyword evidence="6" id="KW-0733">Signal recognition particle</keyword>
<dbReference type="AlphaFoldDB" id="A0A0D7A3C6"/>
<keyword evidence="11" id="KW-1185">Reference proteome</keyword>
<evidence type="ECO:0000313" key="10">
    <source>
        <dbReference type="EMBL" id="KIY45255.1"/>
    </source>
</evidence>
<proteinExistence type="inferred from homology"/>
<dbReference type="SUPFAM" id="SSF54762">
    <property type="entry name" value="Signal recognition particle alu RNA binding heterodimer, SRP9/14"/>
    <property type="match status" value="1"/>
</dbReference>
<keyword evidence="4" id="KW-0963">Cytoplasm</keyword>
<reference evidence="10 11" key="1">
    <citation type="journal article" date="2015" name="Fungal Genet. Biol.">
        <title>Evolution of novel wood decay mechanisms in Agaricales revealed by the genome sequences of Fistulina hepatica and Cylindrobasidium torrendii.</title>
        <authorList>
            <person name="Floudas D."/>
            <person name="Held B.W."/>
            <person name="Riley R."/>
            <person name="Nagy L.G."/>
            <person name="Koehler G."/>
            <person name="Ransdell A.S."/>
            <person name="Younus H."/>
            <person name="Chow J."/>
            <person name="Chiniquy J."/>
            <person name="Lipzen A."/>
            <person name="Tritt A."/>
            <person name="Sun H."/>
            <person name="Haridas S."/>
            <person name="LaButti K."/>
            <person name="Ohm R.A."/>
            <person name="Kues U."/>
            <person name="Blanchette R.A."/>
            <person name="Grigoriev I.V."/>
            <person name="Minto R.E."/>
            <person name="Hibbett D.S."/>
        </authorList>
    </citation>
    <scope>NUCLEOTIDE SEQUENCE [LARGE SCALE GENOMIC DNA]</scope>
    <source>
        <strain evidence="10 11">ATCC 64428</strain>
    </source>
</reference>
<dbReference type="Pfam" id="PF05486">
    <property type="entry name" value="SRP9-21"/>
    <property type="match status" value="1"/>
</dbReference>
<dbReference type="EMBL" id="KN882059">
    <property type="protein sequence ID" value="KIY45255.1"/>
    <property type="molecule type" value="Genomic_DNA"/>
</dbReference>